<feature type="compositionally biased region" description="Low complexity" evidence="1">
    <location>
        <begin position="19"/>
        <end position="28"/>
    </location>
</feature>
<feature type="non-terminal residue" evidence="2">
    <location>
        <position position="73"/>
    </location>
</feature>
<organism evidence="2 3">
    <name type="scientific">[Emmonsia] crescens</name>
    <dbReference type="NCBI Taxonomy" id="73230"/>
    <lineage>
        <taxon>Eukaryota</taxon>
        <taxon>Fungi</taxon>
        <taxon>Dikarya</taxon>
        <taxon>Ascomycota</taxon>
        <taxon>Pezizomycotina</taxon>
        <taxon>Eurotiomycetes</taxon>
        <taxon>Eurotiomycetidae</taxon>
        <taxon>Onygenales</taxon>
        <taxon>Ajellomycetaceae</taxon>
        <taxon>Emergomyces</taxon>
    </lineage>
</organism>
<evidence type="ECO:0000313" key="2">
    <source>
        <dbReference type="EMBL" id="KKZ62064.1"/>
    </source>
</evidence>
<protein>
    <submittedName>
        <fullName evidence="2">Uncharacterized protein</fullName>
    </submittedName>
</protein>
<comment type="caution">
    <text evidence="2">The sequence shown here is derived from an EMBL/GenBank/DDBJ whole genome shotgun (WGS) entry which is preliminary data.</text>
</comment>
<feature type="compositionally biased region" description="Basic and acidic residues" evidence="1">
    <location>
        <begin position="29"/>
        <end position="39"/>
    </location>
</feature>
<dbReference type="VEuPathDB" id="FungiDB:EMCG_03427"/>
<dbReference type="EMBL" id="LCZI01001191">
    <property type="protein sequence ID" value="KKZ62064.1"/>
    <property type="molecule type" value="Genomic_DNA"/>
</dbReference>
<name>A0A0G2J067_9EURO</name>
<accession>A0A0G2J067</accession>
<reference evidence="3" key="1">
    <citation type="journal article" date="2015" name="PLoS Genet.">
        <title>The dynamic genome and transcriptome of the human fungal pathogen Blastomyces and close relative Emmonsia.</title>
        <authorList>
            <person name="Munoz J.F."/>
            <person name="Gauthier G.M."/>
            <person name="Desjardins C.A."/>
            <person name="Gallo J.E."/>
            <person name="Holder J."/>
            <person name="Sullivan T.D."/>
            <person name="Marty A.J."/>
            <person name="Carmen J.C."/>
            <person name="Chen Z."/>
            <person name="Ding L."/>
            <person name="Gujja S."/>
            <person name="Magrini V."/>
            <person name="Misas E."/>
            <person name="Mitreva M."/>
            <person name="Priest M."/>
            <person name="Saif S."/>
            <person name="Whiston E.A."/>
            <person name="Young S."/>
            <person name="Zeng Q."/>
            <person name="Goldman W.E."/>
            <person name="Mardis E.R."/>
            <person name="Taylor J.W."/>
            <person name="McEwen J.G."/>
            <person name="Clay O.K."/>
            <person name="Klein B.S."/>
            <person name="Cuomo C.A."/>
        </authorList>
    </citation>
    <scope>NUCLEOTIDE SEQUENCE [LARGE SCALE GENOMIC DNA]</scope>
    <source>
        <strain evidence="3">UAMH 3008</strain>
    </source>
</reference>
<sequence>KKKNKKSRRGAGEGCSTYSSSQSSQNSQRDLRCVKEAEFRYGNSPRELPGLPDWASGHNTLTQQIPGCDWPDL</sequence>
<feature type="non-terminal residue" evidence="2">
    <location>
        <position position="1"/>
    </location>
</feature>
<evidence type="ECO:0000256" key="1">
    <source>
        <dbReference type="SAM" id="MobiDB-lite"/>
    </source>
</evidence>
<dbReference type="AlphaFoldDB" id="A0A0G2J067"/>
<evidence type="ECO:0000313" key="3">
    <source>
        <dbReference type="Proteomes" id="UP000034164"/>
    </source>
</evidence>
<feature type="region of interest" description="Disordered" evidence="1">
    <location>
        <begin position="1"/>
        <end position="73"/>
    </location>
</feature>
<proteinExistence type="predicted"/>
<dbReference type="Proteomes" id="UP000034164">
    <property type="component" value="Unassembled WGS sequence"/>
</dbReference>
<gene>
    <name evidence="2" type="ORF">EMCG_03427</name>
</gene>